<feature type="compositionally biased region" description="Polar residues" evidence="1">
    <location>
        <begin position="1231"/>
        <end position="1246"/>
    </location>
</feature>
<feature type="region of interest" description="Disordered" evidence="1">
    <location>
        <begin position="958"/>
        <end position="977"/>
    </location>
</feature>
<accession>A0ABN9WJK7</accession>
<dbReference type="Proteomes" id="UP001189429">
    <property type="component" value="Unassembled WGS sequence"/>
</dbReference>
<feature type="compositionally biased region" description="Low complexity" evidence="1">
    <location>
        <begin position="1170"/>
        <end position="1185"/>
    </location>
</feature>
<evidence type="ECO:0000313" key="3">
    <source>
        <dbReference type="Proteomes" id="UP001189429"/>
    </source>
</evidence>
<evidence type="ECO:0000313" key="2">
    <source>
        <dbReference type="EMBL" id="CAK0886709.1"/>
    </source>
</evidence>
<evidence type="ECO:0000256" key="1">
    <source>
        <dbReference type="SAM" id="MobiDB-lite"/>
    </source>
</evidence>
<dbReference type="EMBL" id="CAUYUJ010018838">
    <property type="protein sequence ID" value="CAK0886709.1"/>
    <property type="molecule type" value="Genomic_DNA"/>
</dbReference>
<sequence length="1291" mass="141018">MQLPTSADELNDLIEIIDIPDFLRPALKERLQQPAYNNQHIDDEHLCHMIADHHATNWMTAKSARHYQLPRTSTRPGVPCSDVAFNIHFAIMLRAIGQAVLEEEARGQPIGGHEIEACSDPLFSSTPHDGSALRNVSFVDDLTDCNSTANASDLINTTTPAATRLCSAAFQHGLKPRPDKTKAILMHYGAGAKKEKQRVAKEGATYLELDGLSIKVQLVMQQKALGTIIAAGGVTGPEICLKVKRALGAARPLEKQILRRKKLSEKAKVNYVHSFSTSSVTCNHRLWGDLTQKDLKHIAAKCMGPCRVAASLPKTNSPVQHISEAEAIVKTGVPEFITHQTTARLRYLPRLLNHAPAVLLQFLDGERQRKGTWSRQLKKDFDFLRKYLPRERWPSQTQHDRDVINWARQKPKLFTNAVKAAVKAQIHHIRDQAQNAKLQKDIQMIPAVAPTDEFDHRDDTNNHKYVCYACCRVATRRGMAVQMGRDHPDHEDPRFWATGTACRCCQTEHHALPRLIKHLSVAHRCRKSWHAWHLQTLEPLTEQQIAENFNAIAEITDTSKKQGRHPTFSDKPVLPCDVTPLPLLETSPVVPKVLARLESWPGSPPASSPAGPAERQGVVFITDRPRQAADLQQIMANSGITCISGLDYTQIAIHNDGQPPEPMPELRRVHRRILHGEIAAIYVEFPRRTWCRHDASDFLGNRASRQRTLEAPWGLPEVSGTIADEIFAANNVAREVLRMLFAATTTHVPFVAAIAAESTCRQTPEYQHIANQTTVNETSTQHYDLGATQILDNGTRDDLRNRLTTANAEEIDFAIADLLGCNIVARWGVRTATAAPTSQNLNTIDAYYIEREDEVHVLMGYGAPSGGDIRKLTSFDRSDTDRTKMLKEVLKSAAKAAAAEEGDQLHAPTLRHASKALSDRSFLGSKKRSVSPRVSDMSQQPFLLEGEASQLQSSVMEDIEGEEGRPEDDSDGRADDLTPILRFSSSRIGGLCARLQTPELQVMPEVRSASRAPAGSEVSAAGPGGKGRRAARGQARSAERHPLRGRGGASRPGRRSAGRRGEAPVVERSRAEEAAAKFINDHSRFDQLEESSPSGSARTAATRTDLREAFPQRVHHHPALLALTDSLLADPAKFSQSIAQARRGEPLFVKASAPSVGARPARLRQHGGAERSPAPAAAAGTPAAAGGCGRPQTSAAGPRAWPGTGHAPRPGDVHRAASGIPGARRRFQGPHLTSQAPRSKTPSGTSERSRPASVAGGCPPLEQLGPVTPQAATRGRVFGSLSSTALLGGTL</sequence>
<name>A0ABN9WJK7_9DINO</name>
<feature type="region of interest" description="Disordered" evidence="1">
    <location>
        <begin position="921"/>
        <end position="941"/>
    </location>
</feature>
<proteinExistence type="predicted"/>
<feature type="region of interest" description="Disordered" evidence="1">
    <location>
        <begin position="1006"/>
        <end position="1102"/>
    </location>
</feature>
<feature type="compositionally biased region" description="Basic and acidic residues" evidence="1">
    <location>
        <begin position="1059"/>
        <end position="1087"/>
    </location>
</feature>
<gene>
    <name evidence="2" type="ORF">PCOR1329_LOCUS67992</name>
</gene>
<feature type="region of interest" description="Disordered" evidence="1">
    <location>
        <begin position="1153"/>
        <end position="1267"/>
    </location>
</feature>
<protein>
    <submittedName>
        <fullName evidence="2">Uncharacterized protein</fullName>
    </submittedName>
</protein>
<feature type="compositionally biased region" description="Acidic residues" evidence="1">
    <location>
        <begin position="958"/>
        <end position="970"/>
    </location>
</feature>
<feature type="compositionally biased region" description="Polar residues" evidence="1">
    <location>
        <begin position="1090"/>
        <end position="1102"/>
    </location>
</feature>
<keyword evidence="3" id="KW-1185">Reference proteome</keyword>
<comment type="caution">
    <text evidence="2">The sequence shown here is derived from an EMBL/GenBank/DDBJ whole genome shotgun (WGS) entry which is preliminary data.</text>
</comment>
<reference evidence="2" key="1">
    <citation type="submission" date="2023-10" db="EMBL/GenBank/DDBJ databases">
        <authorList>
            <person name="Chen Y."/>
            <person name="Shah S."/>
            <person name="Dougan E. K."/>
            <person name="Thang M."/>
            <person name="Chan C."/>
        </authorList>
    </citation>
    <scope>NUCLEOTIDE SEQUENCE [LARGE SCALE GENOMIC DNA]</scope>
</reference>
<organism evidence="2 3">
    <name type="scientific">Prorocentrum cordatum</name>
    <dbReference type="NCBI Taxonomy" id="2364126"/>
    <lineage>
        <taxon>Eukaryota</taxon>
        <taxon>Sar</taxon>
        <taxon>Alveolata</taxon>
        <taxon>Dinophyceae</taxon>
        <taxon>Prorocentrales</taxon>
        <taxon>Prorocentraceae</taxon>
        <taxon>Prorocentrum</taxon>
    </lineage>
</organism>